<accession>A0A7N2MFB0</accession>
<dbReference type="CDD" id="cd04706">
    <property type="entry name" value="PLA2_plant"/>
    <property type="match status" value="1"/>
</dbReference>
<dbReference type="GO" id="GO:0005576">
    <property type="term" value="C:extracellular region"/>
    <property type="evidence" value="ECO:0007669"/>
    <property type="project" value="UniProtKB-SubCell"/>
</dbReference>
<dbReference type="InterPro" id="IPR036444">
    <property type="entry name" value="PLipase_A2_dom_sf"/>
</dbReference>
<comment type="subcellular location">
    <subcellularLocation>
        <location evidence="3">Secreted</location>
    </subcellularLocation>
</comment>
<dbReference type="SUPFAM" id="SSF48619">
    <property type="entry name" value="Phospholipase A2, PLA2"/>
    <property type="match status" value="1"/>
</dbReference>
<proteinExistence type="inferred from homology"/>
<dbReference type="GO" id="GO:0050482">
    <property type="term" value="P:arachidonate secretion"/>
    <property type="evidence" value="ECO:0007669"/>
    <property type="project" value="InterPro"/>
</dbReference>
<dbReference type="GeneID" id="115959304"/>
<reference evidence="15" key="2">
    <citation type="submission" date="2021-01" db="UniProtKB">
        <authorList>
            <consortium name="EnsemblPlants"/>
        </authorList>
    </citation>
    <scope>IDENTIFICATION</scope>
</reference>
<evidence type="ECO:0000256" key="7">
    <source>
        <dbReference type="ARBA" id="ARBA00022723"/>
    </source>
</evidence>
<dbReference type="GO" id="GO:0004623">
    <property type="term" value="F:phospholipase A2 activity"/>
    <property type="evidence" value="ECO:0007669"/>
    <property type="project" value="UniProtKB-EC"/>
</dbReference>
<dbReference type="GO" id="GO:0005794">
    <property type="term" value="C:Golgi apparatus"/>
    <property type="evidence" value="ECO:0007669"/>
    <property type="project" value="EnsemblPlants"/>
</dbReference>
<evidence type="ECO:0000256" key="11">
    <source>
        <dbReference type="ARBA" id="ARBA00022963"/>
    </source>
</evidence>
<evidence type="ECO:0000256" key="9">
    <source>
        <dbReference type="ARBA" id="ARBA00022801"/>
    </source>
</evidence>
<sequence length="158" mass="16799">MAPHHSLKFASLLLSCSFIALNLHYIPVYALNVGLQNSDALVSLDKGCSNTCESEFCAVAPFLRYGKYCGLLYSGCPGEQPCDGLDTCCMKHDDCVGNTTSGYLSQECSQNLINCMADVKKSGSPTFAGNQCDVNVTIEVITVVMQAALAAGGFLHDP</sequence>
<keyword evidence="12" id="KW-0443">Lipid metabolism</keyword>
<evidence type="ECO:0000256" key="14">
    <source>
        <dbReference type="SAM" id="SignalP"/>
    </source>
</evidence>
<name>A0A7N2MFB0_QUELO</name>
<dbReference type="InParanoid" id="A0A7N2MFB0"/>
<keyword evidence="11" id="KW-0442">Lipid degradation</keyword>
<dbReference type="EMBL" id="LRBV02000009">
    <property type="status" value="NOT_ANNOTATED_CDS"/>
    <property type="molecule type" value="Genomic_DNA"/>
</dbReference>
<dbReference type="GO" id="GO:0046872">
    <property type="term" value="F:metal ion binding"/>
    <property type="evidence" value="ECO:0007669"/>
    <property type="project" value="UniProtKB-KW"/>
</dbReference>
<dbReference type="PROSITE" id="PS00118">
    <property type="entry name" value="PA2_HIS"/>
    <property type="match status" value="1"/>
</dbReference>
<evidence type="ECO:0000256" key="6">
    <source>
        <dbReference type="ARBA" id="ARBA00022525"/>
    </source>
</evidence>
<evidence type="ECO:0000256" key="10">
    <source>
        <dbReference type="ARBA" id="ARBA00022837"/>
    </source>
</evidence>
<evidence type="ECO:0000256" key="12">
    <source>
        <dbReference type="ARBA" id="ARBA00023098"/>
    </source>
</evidence>
<keyword evidence="9" id="KW-0378">Hydrolase</keyword>
<dbReference type="KEGG" id="qlo:115959304"/>
<evidence type="ECO:0000256" key="5">
    <source>
        <dbReference type="ARBA" id="ARBA00013278"/>
    </source>
</evidence>
<dbReference type="FunFam" id="1.20.90.10:FF:000005">
    <property type="entry name" value="Secretory phospholipase A2"/>
    <property type="match status" value="1"/>
</dbReference>
<feature type="signal peptide" evidence="14">
    <location>
        <begin position="1"/>
        <end position="30"/>
    </location>
</feature>
<gene>
    <name evidence="15" type="primary">LOC115959304</name>
</gene>
<evidence type="ECO:0000313" key="15">
    <source>
        <dbReference type="EnsemblPlants" id="QL09p007489:mrna"/>
    </source>
</evidence>
<comment type="catalytic activity">
    <reaction evidence="1">
        <text>a 1,2-diacyl-sn-glycero-3-phosphocholine + H2O = a 1-acyl-sn-glycero-3-phosphocholine + a fatty acid + H(+)</text>
        <dbReference type="Rhea" id="RHEA:15801"/>
        <dbReference type="ChEBI" id="CHEBI:15377"/>
        <dbReference type="ChEBI" id="CHEBI:15378"/>
        <dbReference type="ChEBI" id="CHEBI:28868"/>
        <dbReference type="ChEBI" id="CHEBI:57643"/>
        <dbReference type="ChEBI" id="CHEBI:58168"/>
        <dbReference type="EC" id="3.1.1.4"/>
    </reaction>
</comment>
<dbReference type="OrthoDB" id="1932081at2759"/>
<dbReference type="FunCoup" id="A0A7N2MFB0">
    <property type="interactions" value="264"/>
</dbReference>
<protein>
    <recommendedName>
        <fullName evidence="5">phospholipase A2</fullName>
        <ecNumber evidence="5">3.1.1.4</ecNumber>
    </recommendedName>
</protein>
<keyword evidence="10" id="KW-0106">Calcium</keyword>
<dbReference type="EC" id="3.1.1.4" evidence="5"/>
<dbReference type="Gene3D" id="1.20.90.10">
    <property type="entry name" value="Phospholipase A2 domain"/>
    <property type="match status" value="1"/>
</dbReference>
<dbReference type="InterPro" id="IPR033113">
    <property type="entry name" value="PLA2_histidine"/>
</dbReference>
<reference evidence="15 16" key="1">
    <citation type="journal article" date="2016" name="G3 (Bethesda)">
        <title>First Draft Assembly and Annotation of the Genome of a California Endemic Oak Quercus lobata Nee (Fagaceae).</title>
        <authorList>
            <person name="Sork V.L."/>
            <person name="Fitz-Gibbon S.T."/>
            <person name="Puiu D."/>
            <person name="Crepeau M."/>
            <person name="Gugger P.F."/>
            <person name="Sherman R."/>
            <person name="Stevens K."/>
            <person name="Langley C.H."/>
            <person name="Pellegrini M."/>
            <person name="Salzberg S.L."/>
        </authorList>
    </citation>
    <scope>NUCLEOTIDE SEQUENCE [LARGE SCALE GENOMIC DNA]</scope>
    <source>
        <strain evidence="15 16">cv. SW786</strain>
    </source>
</reference>
<keyword evidence="6" id="KW-0964">Secreted</keyword>
<dbReference type="GO" id="GO:0016042">
    <property type="term" value="P:lipid catabolic process"/>
    <property type="evidence" value="ECO:0007669"/>
    <property type="project" value="UniProtKB-KW"/>
</dbReference>
<keyword evidence="13" id="KW-1015">Disulfide bond</keyword>
<dbReference type="EnsemblPlants" id="QL09p007489:mrna">
    <property type="protein sequence ID" value="QL09p007489:mrna"/>
    <property type="gene ID" value="QL09p007489"/>
</dbReference>
<evidence type="ECO:0000313" key="16">
    <source>
        <dbReference type="Proteomes" id="UP000594261"/>
    </source>
</evidence>
<dbReference type="Proteomes" id="UP000594261">
    <property type="component" value="Chromosome 9"/>
</dbReference>
<dbReference type="GO" id="GO:0006644">
    <property type="term" value="P:phospholipid metabolic process"/>
    <property type="evidence" value="ECO:0007669"/>
    <property type="project" value="InterPro"/>
</dbReference>
<evidence type="ECO:0000256" key="1">
    <source>
        <dbReference type="ARBA" id="ARBA00001604"/>
    </source>
</evidence>
<dbReference type="OMA" id="CQVDEVI"/>
<evidence type="ECO:0000256" key="4">
    <source>
        <dbReference type="ARBA" id="ARBA00007056"/>
    </source>
</evidence>
<organism evidence="15 16">
    <name type="scientific">Quercus lobata</name>
    <name type="common">Valley oak</name>
    <dbReference type="NCBI Taxonomy" id="97700"/>
    <lineage>
        <taxon>Eukaryota</taxon>
        <taxon>Viridiplantae</taxon>
        <taxon>Streptophyta</taxon>
        <taxon>Embryophyta</taxon>
        <taxon>Tracheophyta</taxon>
        <taxon>Spermatophyta</taxon>
        <taxon>Magnoliopsida</taxon>
        <taxon>eudicotyledons</taxon>
        <taxon>Gunneridae</taxon>
        <taxon>Pentapetalae</taxon>
        <taxon>rosids</taxon>
        <taxon>fabids</taxon>
        <taxon>Fagales</taxon>
        <taxon>Fagaceae</taxon>
        <taxon>Quercus</taxon>
    </lineage>
</organism>
<dbReference type="Gramene" id="QL09p007489:mrna">
    <property type="protein sequence ID" value="QL09p007489:mrna"/>
    <property type="gene ID" value="QL09p007489"/>
</dbReference>
<dbReference type="AlphaFoldDB" id="A0A7N2MFB0"/>
<keyword evidence="8 14" id="KW-0732">Signal</keyword>
<comment type="cofactor">
    <cofactor evidence="2">
        <name>Ca(2+)</name>
        <dbReference type="ChEBI" id="CHEBI:29108"/>
    </cofactor>
</comment>
<evidence type="ECO:0000256" key="13">
    <source>
        <dbReference type="ARBA" id="ARBA00023157"/>
    </source>
</evidence>
<feature type="chain" id="PRO_5029906953" description="phospholipase A2" evidence="14">
    <location>
        <begin position="31"/>
        <end position="158"/>
    </location>
</feature>
<keyword evidence="16" id="KW-1185">Reference proteome</keyword>
<comment type="similarity">
    <text evidence="4">Belongs to the phospholipase A2 family.</text>
</comment>
<evidence type="ECO:0000256" key="8">
    <source>
        <dbReference type="ARBA" id="ARBA00022729"/>
    </source>
</evidence>
<evidence type="ECO:0000256" key="3">
    <source>
        <dbReference type="ARBA" id="ARBA00004613"/>
    </source>
</evidence>
<keyword evidence="7" id="KW-0479">Metal-binding</keyword>
<evidence type="ECO:0000256" key="2">
    <source>
        <dbReference type="ARBA" id="ARBA00001913"/>
    </source>
</evidence>
<dbReference type="RefSeq" id="XP_030933517.1">
    <property type="nucleotide sequence ID" value="XM_031077657.1"/>
</dbReference>